<evidence type="ECO:0000256" key="1">
    <source>
        <dbReference type="SAM" id="Phobius"/>
    </source>
</evidence>
<organism evidence="2 3">
    <name type="scientific">Armatimonas rosea</name>
    <dbReference type="NCBI Taxonomy" id="685828"/>
    <lineage>
        <taxon>Bacteria</taxon>
        <taxon>Bacillati</taxon>
        <taxon>Armatimonadota</taxon>
        <taxon>Armatimonadia</taxon>
        <taxon>Armatimonadales</taxon>
        <taxon>Armatimonadaceae</taxon>
        <taxon>Armatimonas</taxon>
    </lineage>
</organism>
<evidence type="ECO:0000313" key="2">
    <source>
        <dbReference type="EMBL" id="MBB6053642.1"/>
    </source>
</evidence>
<keyword evidence="1" id="KW-0812">Transmembrane</keyword>
<name>A0A7W9WAI5_ARMRO</name>
<reference evidence="2 3" key="1">
    <citation type="submission" date="2020-08" db="EMBL/GenBank/DDBJ databases">
        <title>Genomic Encyclopedia of Type Strains, Phase IV (KMG-IV): sequencing the most valuable type-strain genomes for metagenomic binning, comparative biology and taxonomic classification.</title>
        <authorList>
            <person name="Goeker M."/>
        </authorList>
    </citation>
    <scope>NUCLEOTIDE SEQUENCE [LARGE SCALE GENOMIC DNA]</scope>
    <source>
        <strain evidence="2 3">DSM 23562</strain>
    </source>
</reference>
<evidence type="ECO:0008006" key="4">
    <source>
        <dbReference type="Google" id="ProtNLM"/>
    </source>
</evidence>
<accession>A0A7W9WAI5</accession>
<feature type="transmembrane region" description="Helical" evidence="1">
    <location>
        <begin position="105"/>
        <end position="124"/>
    </location>
</feature>
<proteinExistence type="predicted"/>
<dbReference type="EMBL" id="JACHGW010000007">
    <property type="protein sequence ID" value="MBB6053642.1"/>
    <property type="molecule type" value="Genomic_DNA"/>
</dbReference>
<dbReference type="Proteomes" id="UP000520814">
    <property type="component" value="Unassembled WGS sequence"/>
</dbReference>
<keyword evidence="3" id="KW-1185">Reference proteome</keyword>
<sequence>MPDLHSIESALLPLGFNKARIKCLAAFLVALLARQSVCLTKIAPIFPTDAKPESAYKRLQRFLKDFELNLDQLARFLAVLCRVEPPWTLAIDRTNWKLGRLHLNLLMLSIVAEGVAFPLLWMPLAKKQKDSHVKVGKTGSSNNCTDDLNFPVIFSGRQ</sequence>
<keyword evidence="1" id="KW-0472">Membrane</keyword>
<gene>
    <name evidence="2" type="ORF">HNQ39_005477</name>
</gene>
<comment type="caution">
    <text evidence="2">The sequence shown here is derived from an EMBL/GenBank/DDBJ whole genome shotgun (WGS) entry which is preliminary data.</text>
</comment>
<dbReference type="AlphaFoldDB" id="A0A7W9WAI5"/>
<keyword evidence="1" id="KW-1133">Transmembrane helix</keyword>
<dbReference type="RefSeq" id="WP_184203729.1">
    <property type="nucleotide sequence ID" value="NZ_JACHGW010000007.1"/>
</dbReference>
<protein>
    <recommendedName>
        <fullName evidence="4">Transposase</fullName>
    </recommendedName>
</protein>
<evidence type="ECO:0000313" key="3">
    <source>
        <dbReference type="Proteomes" id="UP000520814"/>
    </source>
</evidence>